<name>A0ABN8JHK8_9HYPH</name>
<sequence>MLNVLVEAVDITPSGITADRAIRSARALGDQERGPLHAPANAAID</sequence>
<evidence type="ECO:0000313" key="1">
    <source>
        <dbReference type="EMBL" id="CAH2395388.1"/>
    </source>
</evidence>
<comment type="caution">
    <text evidence="1">The sequence shown here is derived from an EMBL/GenBank/DDBJ whole genome shotgun (WGS) entry which is preliminary data.</text>
</comment>
<evidence type="ECO:0000313" key="2">
    <source>
        <dbReference type="Proteomes" id="UP001153050"/>
    </source>
</evidence>
<dbReference type="Proteomes" id="UP001153050">
    <property type="component" value="Unassembled WGS sequence"/>
</dbReference>
<proteinExistence type="predicted"/>
<accession>A0ABN8JHK8</accession>
<dbReference type="EMBL" id="CAKXZT010000010">
    <property type="protein sequence ID" value="CAH2395388.1"/>
    <property type="molecule type" value="Genomic_DNA"/>
</dbReference>
<reference evidence="1 2" key="1">
    <citation type="submission" date="2022-03" db="EMBL/GenBank/DDBJ databases">
        <authorList>
            <person name="Brunel B."/>
        </authorList>
    </citation>
    <scope>NUCLEOTIDE SEQUENCE [LARGE SCALE GENOMIC DNA]</scope>
    <source>
        <strain evidence="1">STM5069sample</strain>
    </source>
</reference>
<gene>
    <name evidence="1" type="ORF">MES5069_1070014</name>
</gene>
<organism evidence="1 2">
    <name type="scientific">Mesorhizobium escarrei</name>
    <dbReference type="NCBI Taxonomy" id="666018"/>
    <lineage>
        <taxon>Bacteria</taxon>
        <taxon>Pseudomonadati</taxon>
        <taxon>Pseudomonadota</taxon>
        <taxon>Alphaproteobacteria</taxon>
        <taxon>Hyphomicrobiales</taxon>
        <taxon>Phyllobacteriaceae</taxon>
        <taxon>Mesorhizobium</taxon>
    </lineage>
</organism>
<keyword evidence="2" id="KW-1185">Reference proteome</keyword>
<protein>
    <submittedName>
        <fullName evidence="1">Uncharacterized protein</fullName>
    </submittedName>
</protein>